<comment type="caution">
    <text evidence="1">The sequence shown here is derived from an EMBL/GenBank/DDBJ whole genome shotgun (WGS) entry which is preliminary data.</text>
</comment>
<gene>
    <name evidence="1" type="ORF">Tco_0749906</name>
</gene>
<sequence>MTPCPYPLIMSLVGPAGIAIATPDLNGTHTTPCLSNLNPAEPKTNNNVKIEISQELLMKLRNNTYNGAEENAAVGHITRFLQIIDLVKIPNVDPEQLCIFAFPYSLIGGVRRWWMHERNNKITTWVELVDKFFYTYYLLSRASRMNDTNGDRECHQRFMHWLSSKFKNPWKLNSATMNAL</sequence>
<evidence type="ECO:0000313" key="2">
    <source>
        <dbReference type="Proteomes" id="UP001151760"/>
    </source>
</evidence>
<reference evidence="1" key="2">
    <citation type="submission" date="2022-01" db="EMBL/GenBank/DDBJ databases">
        <authorList>
            <person name="Yamashiro T."/>
            <person name="Shiraishi A."/>
            <person name="Satake H."/>
            <person name="Nakayama K."/>
        </authorList>
    </citation>
    <scope>NUCLEOTIDE SEQUENCE</scope>
</reference>
<evidence type="ECO:0000313" key="1">
    <source>
        <dbReference type="EMBL" id="GJS83365.1"/>
    </source>
</evidence>
<evidence type="ECO:0008006" key="3">
    <source>
        <dbReference type="Google" id="ProtNLM"/>
    </source>
</evidence>
<accession>A0ABQ4Z2L8</accession>
<dbReference type="Proteomes" id="UP001151760">
    <property type="component" value="Unassembled WGS sequence"/>
</dbReference>
<dbReference type="EMBL" id="BQNB010010895">
    <property type="protein sequence ID" value="GJS83365.1"/>
    <property type="molecule type" value="Genomic_DNA"/>
</dbReference>
<keyword evidence="2" id="KW-1185">Reference proteome</keyword>
<organism evidence="1 2">
    <name type="scientific">Tanacetum coccineum</name>
    <dbReference type="NCBI Taxonomy" id="301880"/>
    <lineage>
        <taxon>Eukaryota</taxon>
        <taxon>Viridiplantae</taxon>
        <taxon>Streptophyta</taxon>
        <taxon>Embryophyta</taxon>
        <taxon>Tracheophyta</taxon>
        <taxon>Spermatophyta</taxon>
        <taxon>Magnoliopsida</taxon>
        <taxon>eudicotyledons</taxon>
        <taxon>Gunneridae</taxon>
        <taxon>Pentapetalae</taxon>
        <taxon>asterids</taxon>
        <taxon>campanulids</taxon>
        <taxon>Asterales</taxon>
        <taxon>Asteraceae</taxon>
        <taxon>Asteroideae</taxon>
        <taxon>Anthemideae</taxon>
        <taxon>Anthemidinae</taxon>
        <taxon>Tanacetum</taxon>
    </lineage>
</organism>
<proteinExistence type="predicted"/>
<name>A0ABQ4Z2L8_9ASTR</name>
<reference evidence="1" key="1">
    <citation type="journal article" date="2022" name="Int. J. Mol. Sci.">
        <title>Draft Genome of Tanacetum Coccineum: Genomic Comparison of Closely Related Tanacetum-Family Plants.</title>
        <authorList>
            <person name="Yamashiro T."/>
            <person name="Shiraishi A."/>
            <person name="Nakayama K."/>
            <person name="Satake H."/>
        </authorList>
    </citation>
    <scope>NUCLEOTIDE SEQUENCE</scope>
</reference>
<protein>
    <recommendedName>
        <fullName evidence="3">Retrotransposon gag domain-containing protein</fullName>
    </recommendedName>
</protein>